<reference evidence="2" key="1">
    <citation type="submission" date="2020-01" db="EMBL/GenBank/DDBJ databases">
        <authorList>
            <person name="Rat A."/>
        </authorList>
    </citation>
    <scope>NUCLEOTIDE SEQUENCE</scope>
    <source>
        <strain evidence="2">LMG 28251</strain>
    </source>
</reference>
<dbReference type="Proteomes" id="UP001196068">
    <property type="component" value="Unassembled WGS sequence"/>
</dbReference>
<keyword evidence="1" id="KW-0812">Transmembrane</keyword>
<accession>A0AAF1K3P2</accession>
<proteinExistence type="predicted"/>
<gene>
    <name evidence="2" type="ORF">GXW79_13860</name>
</gene>
<protein>
    <submittedName>
        <fullName evidence="2">Uncharacterized protein</fullName>
    </submittedName>
</protein>
<dbReference type="AlphaFoldDB" id="A0AAF1K3P2"/>
<evidence type="ECO:0000313" key="2">
    <source>
        <dbReference type="EMBL" id="MBR0656163.1"/>
    </source>
</evidence>
<name>A0AAF1K3P2_9PROT</name>
<dbReference type="EMBL" id="JAAEDH010000015">
    <property type="protein sequence ID" value="MBR0656163.1"/>
    <property type="molecule type" value="Genomic_DNA"/>
</dbReference>
<keyword evidence="1" id="KW-0472">Membrane</keyword>
<feature type="transmembrane region" description="Helical" evidence="1">
    <location>
        <begin position="44"/>
        <end position="60"/>
    </location>
</feature>
<organism evidence="2 3">
    <name type="scientific">Plastoroseomonas arctica</name>
    <dbReference type="NCBI Taxonomy" id="1509237"/>
    <lineage>
        <taxon>Bacteria</taxon>
        <taxon>Pseudomonadati</taxon>
        <taxon>Pseudomonadota</taxon>
        <taxon>Alphaproteobacteria</taxon>
        <taxon>Acetobacterales</taxon>
        <taxon>Acetobacteraceae</taxon>
        <taxon>Plastoroseomonas</taxon>
    </lineage>
</organism>
<sequence>MSLWRERAWPILAPLLAGLAAWLGWMAGGWGAEASGLSVLEMPLRFTAVVVALGLFELLLD</sequence>
<dbReference type="RefSeq" id="WP_211875007.1">
    <property type="nucleotide sequence ID" value="NZ_JAAEDH010000015.1"/>
</dbReference>
<evidence type="ECO:0000256" key="1">
    <source>
        <dbReference type="SAM" id="Phobius"/>
    </source>
</evidence>
<comment type="caution">
    <text evidence="2">The sequence shown here is derived from an EMBL/GenBank/DDBJ whole genome shotgun (WGS) entry which is preliminary data.</text>
</comment>
<keyword evidence="1" id="KW-1133">Transmembrane helix</keyword>
<evidence type="ECO:0000313" key="3">
    <source>
        <dbReference type="Proteomes" id="UP001196068"/>
    </source>
</evidence>
<keyword evidence="3" id="KW-1185">Reference proteome</keyword>
<reference evidence="2" key="2">
    <citation type="journal article" date="2021" name="Syst. Appl. Microbiol.">
        <title>Roseomonas hellenica sp. nov., isolated from roots of wild-growing Alkanna tinctoria.</title>
        <authorList>
            <person name="Rat A."/>
            <person name="Naranjo H.D."/>
            <person name="Lebbe L."/>
            <person name="Cnockaert M."/>
            <person name="Krigas N."/>
            <person name="Grigoriadou K."/>
            <person name="Maloupa E."/>
            <person name="Willems A."/>
        </authorList>
    </citation>
    <scope>NUCLEOTIDE SEQUENCE</scope>
    <source>
        <strain evidence="2">LMG 28251</strain>
    </source>
</reference>